<accession>A0A1R1XSQ3</accession>
<evidence type="ECO:0000313" key="4">
    <source>
        <dbReference type="Proteomes" id="UP000187283"/>
    </source>
</evidence>
<evidence type="ECO:0000313" key="3">
    <source>
        <dbReference type="EMBL" id="OMJ17670.1"/>
    </source>
</evidence>
<dbReference type="OrthoDB" id="5682346at2759"/>
<protein>
    <submittedName>
        <fullName evidence="3">Uncharacterized protein</fullName>
    </submittedName>
</protein>
<evidence type="ECO:0000256" key="2">
    <source>
        <dbReference type="SAM" id="Phobius"/>
    </source>
</evidence>
<proteinExistence type="predicted"/>
<feature type="transmembrane region" description="Helical" evidence="2">
    <location>
        <begin position="136"/>
        <end position="154"/>
    </location>
</feature>
<name>A0A1R1XSQ3_9FUNG</name>
<comment type="caution">
    <text evidence="3">The sequence shown here is derived from an EMBL/GenBank/DDBJ whole genome shotgun (WGS) entry which is preliminary data.</text>
</comment>
<keyword evidence="2" id="KW-0472">Membrane</keyword>
<dbReference type="EMBL" id="LSSN01001975">
    <property type="protein sequence ID" value="OMJ17670.1"/>
    <property type="molecule type" value="Genomic_DNA"/>
</dbReference>
<evidence type="ECO:0000256" key="1">
    <source>
        <dbReference type="SAM" id="MobiDB-lite"/>
    </source>
</evidence>
<feature type="compositionally biased region" description="Low complexity" evidence="1">
    <location>
        <begin position="122"/>
        <end position="131"/>
    </location>
</feature>
<keyword evidence="4" id="KW-1185">Reference proteome</keyword>
<dbReference type="Proteomes" id="UP000187283">
    <property type="component" value="Unassembled WGS sequence"/>
</dbReference>
<feature type="transmembrane region" description="Helical" evidence="2">
    <location>
        <begin position="12"/>
        <end position="31"/>
    </location>
</feature>
<feature type="region of interest" description="Disordered" evidence="1">
    <location>
        <begin position="108"/>
        <end position="131"/>
    </location>
</feature>
<keyword evidence="2" id="KW-0812">Transmembrane</keyword>
<organism evidence="3 4">
    <name type="scientific">Smittium culicis</name>
    <dbReference type="NCBI Taxonomy" id="133412"/>
    <lineage>
        <taxon>Eukaryota</taxon>
        <taxon>Fungi</taxon>
        <taxon>Fungi incertae sedis</taxon>
        <taxon>Zoopagomycota</taxon>
        <taxon>Kickxellomycotina</taxon>
        <taxon>Harpellomycetes</taxon>
        <taxon>Harpellales</taxon>
        <taxon>Legeriomycetaceae</taxon>
        <taxon>Smittium</taxon>
    </lineage>
</organism>
<dbReference type="AlphaFoldDB" id="A0A1R1XSQ3"/>
<reference evidence="3 4" key="1">
    <citation type="submission" date="2017-01" db="EMBL/GenBank/DDBJ databases">
        <authorList>
            <person name="Mah S.A."/>
            <person name="Swanson W.J."/>
            <person name="Moy G.W."/>
            <person name="Vacquier V.D."/>
        </authorList>
    </citation>
    <scope>NUCLEOTIDE SEQUENCE [LARGE SCALE GENOMIC DNA]</scope>
    <source>
        <strain evidence="3 4">GSMNP</strain>
    </source>
</reference>
<gene>
    <name evidence="3" type="ORF">AYI70_g5825</name>
</gene>
<keyword evidence="2" id="KW-1133">Transmembrane helix</keyword>
<sequence length="155" mass="15954">MVAMRHIGMKKRVLAHFVYVIVMIAALRVVGATDQANGEQKEGGHVTKPNVSGLRVVNLGSSGNSSSSGSGDAGSGDSGVLVKTFMMIGGGNSTFLKGVHDMKNKANATAVSGKPREVNKKASSSSGTSLGAQSESMLSFSFVVFTVTAVILSYI</sequence>